<dbReference type="RefSeq" id="WP_013220127.1">
    <property type="nucleotide sequence ID" value="NC_014315.1"/>
</dbReference>
<dbReference type="OrthoDB" id="274366at2"/>
<dbReference type="STRING" id="105559.Nwat_1093"/>
<evidence type="ECO:0000313" key="3">
    <source>
        <dbReference type="EMBL" id="ADJ28027.1"/>
    </source>
</evidence>
<dbReference type="Proteomes" id="UP000000393">
    <property type="component" value="Chromosome"/>
</dbReference>
<dbReference type="KEGG" id="nwa:Nwat_1093"/>
<feature type="region of interest" description="Disordered" evidence="2">
    <location>
        <begin position="146"/>
        <end position="166"/>
    </location>
</feature>
<accession>D8K550</accession>
<feature type="coiled-coil region" evidence="1">
    <location>
        <begin position="356"/>
        <end position="383"/>
    </location>
</feature>
<gene>
    <name evidence="3" type="ordered locus">Nwat_1093</name>
</gene>
<evidence type="ECO:0000313" key="4">
    <source>
        <dbReference type="Proteomes" id="UP000000393"/>
    </source>
</evidence>
<organism evidence="3 4">
    <name type="scientific">Nitrosococcus watsoni (strain C-113)</name>
    <dbReference type="NCBI Taxonomy" id="105559"/>
    <lineage>
        <taxon>Bacteria</taxon>
        <taxon>Pseudomonadati</taxon>
        <taxon>Pseudomonadota</taxon>
        <taxon>Gammaproteobacteria</taxon>
        <taxon>Chromatiales</taxon>
        <taxon>Chromatiaceae</taxon>
        <taxon>Nitrosococcus</taxon>
    </lineage>
</organism>
<protein>
    <submittedName>
        <fullName evidence="3">Uncharacterized protein</fullName>
    </submittedName>
</protein>
<feature type="region of interest" description="Disordered" evidence="2">
    <location>
        <begin position="464"/>
        <end position="485"/>
    </location>
</feature>
<keyword evidence="4" id="KW-1185">Reference proteome</keyword>
<dbReference type="EMBL" id="CP002086">
    <property type="protein sequence ID" value="ADJ28027.1"/>
    <property type="molecule type" value="Genomic_DNA"/>
</dbReference>
<feature type="coiled-coil region" evidence="1">
    <location>
        <begin position="67"/>
        <end position="105"/>
    </location>
</feature>
<evidence type="ECO:0000256" key="2">
    <source>
        <dbReference type="SAM" id="MobiDB-lite"/>
    </source>
</evidence>
<sequence>MISGRQALAFIDNTLNEERAKINKAGQSIEMLNATQVEYQREDAKDYRELAKIRIDLLAGGQLVEHLKRTEQHVLALLKNREAAARELNERIQAAEGARVTLEAKRAVQADEVDQAVEAVDQAEGDTQRRLDADPDYQVQRERTREAARTAKHADEKATQSEQERMLKSESYRHDALFMYLWKRQYGLPEYSANALIRQLDGKVARLIGFADARANYERLNEIPVRLREHAERLKAVAEEAFQALKILDTKAQKADGIPALEQALAQQQSKLDHIDARLEIGRIEYQELLARKTAFATGNDEHTRKAVAYLAAEFQRDDLTELRREALATPFPEDDLIVNRLLQRDNERCQLESSLQGLKETLEQYRKRLAELESVQAEFKRHRYDRAGSSFRDGALVTLMLGNFLNGMLDRRALWKLFQEQQRYRPEHSNPTFGSGGFGHGSVWGSSIRDDLGGSFSSRGGGGFRTGGGFGGRGGGGFRTGGGF</sequence>
<name>D8K550_NITWC</name>
<dbReference type="HOGENOM" id="CLU_581199_0_0_6"/>
<proteinExistence type="predicted"/>
<reference evidence="3 4" key="1">
    <citation type="submission" date="2010-06" db="EMBL/GenBank/DDBJ databases">
        <title>Complete sequence of chromosome of Nitrosococcus watsoni C-113.</title>
        <authorList>
            <consortium name="US DOE Joint Genome Institute"/>
            <person name="Lucas S."/>
            <person name="Copeland A."/>
            <person name="Lapidus A."/>
            <person name="Cheng J.-F."/>
            <person name="Bruce D."/>
            <person name="Goodwin L."/>
            <person name="Pitluck S."/>
            <person name="Malfatti S.A."/>
            <person name="Chain P.S.G."/>
            <person name="Land M."/>
            <person name="Hauser L."/>
            <person name="Kyrpides N."/>
            <person name="Ivanova N."/>
            <person name="Cambell M.A."/>
            <person name="Heidelberg J.F."/>
            <person name="Klotz M.G."/>
            <person name="Woyke T."/>
        </authorList>
    </citation>
    <scope>NUCLEOTIDE SEQUENCE [LARGE SCALE GENOMIC DNA]</scope>
    <source>
        <strain evidence="3 4">C-113</strain>
    </source>
</reference>
<dbReference type="AlphaFoldDB" id="D8K550"/>
<dbReference type="eggNOG" id="COG1199">
    <property type="taxonomic scope" value="Bacteria"/>
</dbReference>
<keyword evidence="1" id="KW-0175">Coiled coil</keyword>
<evidence type="ECO:0000256" key="1">
    <source>
        <dbReference type="SAM" id="Coils"/>
    </source>
</evidence>